<feature type="compositionally biased region" description="Basic and acidic residues" evidence="1">
    <location>
        <begin position="281"/>
        <end position="302"/>
    </location>
</feature>
<feature type="transmembrane region" description="Helical" evidence="2">
    <location>
        <begin position="110"/>
        <end position="132"/>
    </location>
</feature>
<sequence>MVAYYNWSVNSNYSMQQKVLLVIFSLFPWLPICLNFHVFYTFIHLLLGRTIESARPWHRTRLFHRACFVGVVLVACLCFFLNCVLSFGVGDGLAADWPMMMGSLPSAIKFATHIVAWAAATETWVWSIFLAVRHPRCVGGHILPTLLLLLATTFWCAALSLLAIYKILCYISIREEIAWTGNRSATYSGLNFIGLTIWGTIGSITILICWAVILLFCFRWAKLHSKNDQDAQLQPSELPTHSKFGGTTCHEIDDQPCVAELPGDYNQLFEAENTQLFEADSPGKDKVPNAQHLDSREGKRTS</sequence>
<keyword evidence="2" id="KW-0812">Transmembrane</keyword>
<feature type="transmembrane region" description="Helical" evidence="2">
    <location>
        <begin position="193"/>
        <end position="218"/>
    </location>
</feature>
<reference evidence="4" key="1">
    <citation type="journal article" date="2017" name="Genome Biol.">
        <title>Comparative genomics reveals high biological diversity and specific adaptations in the industrially and medically important fungal genus Aspergillus.</title>
        <authorList>
            <person name="de Vries R.P."/>
            <person name="Riley R."/>
            <person name="Wiebenga A."/>
            <person name="Aguilar-Osorio G."/>
            <person name="Amillis S."/>
            <person name="Uchima C.A."/>
            <person name="Anderluh G."/>
            <person name="Asadollahi M."/>
            <person name="Askin M."/>
            <person name="Barry K."/>
            <person name="Battaglia E."/>
            <person name="Bayram O."/>
            <person name="Benocci T."/>
            <person name="Braus-Stromeyer S.A."/>
            <person name="Caldana C."/>
            <person name="Canovas D."/>
            <person name="Cerqueira G.C."/>
            <person name="Chen F."/>
            <person name="Chen W."/>
            <person name="Choi C."/>
            <person name="Clum A."/>
            <person name="Dos Santos R.A."/>
            <person name="Damasio A.R."/>
            <person name="Diallinas G."/>
            <person name="Emri T."/>
            <person name="Fekete E."/>
            <person name="Flipphi M."/>
            <person name="Freyberg S."/>
            <person name="Gallo A."/>
            <person name="Gournas C."/>
            <person name="Habgood R."/>
            <person name="Hainaut M."/>
            <person name="Harispe M.L."/>
            <person name="Henrissat B."/>
            <person name="Hilden K.S."/>
            <person name="Hope R."/>
            <person name="Hossain A."/>
            <person name="Karabika E."/>
            <person name="Karaffa L."/>
            <person name="Karanyi Z."/>
            <person name="Krasevec N."/>
            <person name="Kuo A."/>
            <person name="Kusch H."/>
            <person name="LaButti K."/>
            <person name="Lagendijk E.L."/>
            <person name="Lapidus A."/>
            <person name="Levasseur A."/>
            <person name="Lindquist E."/>
            <person name="Lipzen A."/>
            <person name="Logrieco A.F."/>
            <person name="MacCabe A."/>
            <person name="Maekelae M.R."/>
            <person name="Malavazi I."/>
            <person name="Melin P."/>
            <person name="Meyer V."/>
            <person name="Mielnichuk N."/>
            <person name="Miskei M."/>
            <person name="Molnar A.P."/>
            <person name="Mule G."/>
            <person name="Ngan C.Y."/>
            <person name="Orejas M."/>
            <person name="Orosz E."/>
            <person name="Ouedraogo J.P."/>
            <person name="Overkamp K.M."/>
            <person name="Park H.-S."/>
            <person name="Perrone G."/>
            <person name="Piumi F."/>
            <person name="Punt P.J."/>
            <person name="Ram A.F."/>
            <person name="Ramon A."/>
            <person name="Rauscher S."/>
            <person name="Record E."/>
            <person name="Riano-Pachon D.M."/>
            <person name="Robert V."/>
            <person name="Roehrig J."/>
            <person name="Ruller R."/>
            <person name="Salamov A."/>
            <person name="Salih N.S."/>
            <person name="Samson R.A."/>
            <person name="Sandor E."/>
            <person name="Sanguinetti M."/>
            <person name="Schuetze T."/>
            <person name="Sepcic K."/>
            <person name="Shelest E."/>
            <person name="Sherlock G."/>
            <person name="Sophianopoulou V."/>
            <person name="Squina F.M."/>
            <person name="Sun H."/>
            <person name="Susca A."/>
            <person name="Todd R.B."/>
            <person name="Tsang A."/>
            <person name="Unkles S.E."/>
            <person name="van de Wiele N."/>
            <person name="van Rossen-Uffink D."/>
            <person name="Oliveira J.V."/>
            <person name="Vesth T.C."/>
            <person name="Visser J."/>
            <person name="Yu J.-H."/>
            <person name="Zhou M."/>
            <person name="Andersen M.R."/>
            <person name="Archer D.B."/>
            <person name="Baker S.E."/>
            <person name="Benoit I."/>
            <person name="Brakhage A.A."/>
            <person name="Braus G.H."/>
            <person name="Fischer R."/>
            <person name="Frisvad J.C."/>
            <person name="Goldman G.H."/>
            <person name="Houbraken J."/>
            <person name="Oakley B."/>
            <person name="Pocsi I."/>
            <person name="Scazzocchio C."/>
            <person name="Seiboth B."/>
            <person name="vanKuyk P.A."/>
            <person name="Wortman J."/>
            <person name="Dyer P.S."/>
            <person name="Grigoriev I.V."/>
        </authorList>
    </citation>
    <scope>NUCLEOTIDE SEQUENCE [LARGE SCALE GENOMIC DNA]</scope>
    <source>
        <strain evidence="4">CBS 593.65</strain>
    </source>
</reference>
<feature type="region of interest" description="Disordered" evidence="1">
    <location>
        <begin position="278"/>
        <end position="302"/>
    </location>
</feature>
<proteinExistence type="predicted"/>
<keyword evidence="4" id="KW-1185">Reference proteome</keyword>
<evidence type="ECO:0000313" key="3">
    <source>
        <dbReference type="EMBL" id="OJJ57361.1"/>
    </source>
</evidence>
<feature type="transmembrane region" description="Helical" evidence="2">
    <location>
        <begin position="144"/>
        <end position="173"/>
    </location>
</feature>
<dbReference type="RefSeq" id="XP_040701167.1">
    <property type="nucleotide sequence ID" value="XM_040850476.1"/>
</dbReference>
<dbReference type="Proteomes" id="UP000184356">
    <property type="component" value="Unassembled WGS sequence"/>
</dbReference>
<feature type="transmembrane region" description="Helical" evidence="2">
    <location>
        <begin position="20"/>
        <end position="47"/>
    </location>
</feature>
<dbReference type="VEuPathDB" id="FungiDB:ASPSYDRAFT_69553"/>
<evidence type="ECO:0000313" key="4">
    <source>
        <dbReference type="Proteomes" id="UP000184356"/>
    </source>
</evidence>
<gene>
    <name evidence="3" type="ORF">ASPSYDRAFT_69553</name>
</gene>
<accession>A0A1L9TD83</accession>
<evidence type="ECO:0000256" key="1">
    <source>
        <dbReference type="SAM" id="MobiDB-lite"/>
    </source>
</evidence>
<keyword evidence="2" id="KW-0472">Membrane</keyword>
<name>A0A1L9TD83_9EURO</name>
<dbReference type="GeneID" id="63766549"/>
<dbReference type="EMBL" id="KV878588">
    <property type="protein sequence ID" value="OJJ57361.1"/>
    <property type="molecule type" value="Genomic_DNA"/>
</dbReference>
<dbReference type="AlphaFoldDB" id="A0A1L9TD83"/>
<keyword evidence="2" id="KW-1133">Transmembrane helix</keyword>
<protein>
    <submittedName>
        <fullName evidence="3">Uncharacterized protein</fullName>
    </submittedName>
</protein>
<organism evidence="3 4">
    <name type="scientific">Aspergillus sydowii CBS 593.65</name>
    <dbReference type="NCBI Taxonomy" id="1036612"/>
    <lineage>
        <taxon>Eukaryota</taxon>
        <taxon>Fungi</taxon>
        <taxon>Dikarya</taxon>
        <taxon>Ascomycota</taxon>
        <taxon>Pezizomycotina</taxon>
        <taxon>Eurotiomycetes</taxon>
        <taxon>Eurotiomycetidae</taxon>
        <taxon>Eurotiales</taxon>
        <taxon>Aspergillaceae</taxon>
        <taxon>Aspergillus</taxon>
        <taxon>Aspergillus subgen. Nidulantes</taxon>
    </lineage>
</organism>
<evidence type="ECO:0000256" key="2">
    <source>
        <dbReference type="SAM" id="Phobius"/>
    </source>
</evidence>
<feature type="transmembrane region" description="Helical" evidence="2">
    <location>
        <begin position="68"/>
        <end position="90"/>
    </location>
</feature>